<keyword evidence="1" id="KW-0472">Membrane</keyword>
<feature type="transmembrane region" description="Helical" evidence="1">
    <location>
        <begin position="84"/>
        <end position="104"/>
    </location>
</feature>
<comment type="caution">
    <text evidence="2">The sequence shown here is derived from an EMBL/GenBank/DDBJ whole genome shotgun (WGS) entry which is preliminary data.</text>
</comment>
<sequence>MNTATILASGAVPNPFDGVTPNFSVFGTELNSTAVMILGGIWGLALLWTGGQALVGGIKWSSASRQNYGPEIVDESATHFKRALVAFGCVVAVPLLFGAIIALLSR</sequence>
<keyword evidence="3" id="KW-1185">Reference proteome</keyword>
<evidence type="ECO:0000256" key="1">
    <source>
        <dbReference type="SAM" id="Phobius"/>
    </source>
</evidence>
<reference evidence="2 3" key="1">
    <citation type="submission" date="2019-06" db="EMBL/GenBank/DDBJ databases">
        <title>Draft genome sequence of Miniimonas arenae KCTC 19750T isolated from sea sand.</title>
        <authorList>
            <person name="Park S.-J."/>
        </authorList>
    </citation>
    <scope>NUCLEOTIDE SEQUENCE [LARGE SCALE GENOMIC DNA]</scope>
    <source>
        <strain evidence="2 3">KCTC 19750</strain>
    </source>
</reference>
<dbReference type="EMBL" id="VENP01000138">
    <property type="protein sequence ID" value="TNU72244.1"/>
    <property type="molecule type" value="Genomic_DNA"/>
</dbReference>
<evidence type="ECO:0000313" key="2">
    <source>
        <dbReference type="EMBL" id="TNU72244.1"/>
    </source>
</evidence>
<evidence type="ECO:0000313" key="3">
    <source>
        <dbReference type="Proteomes" id="UP000313849"/>
    </source>
</evidence>
<dbReference type="AlphaFoldDB" id="A0A5C5B8G0"/>
<feature type="transmembrane region" description="Helical" evidence="1">
    <location>
        <begin position="34"/>
        <end position="55"/>
    </location>
</feature>
<name>A0A5C5B8G0_9MICO</name>
<dbReference type="Proteomes" id="UP000313849">
    <property type="component" value="Unassembled WGS sequence"/>
</dbReference>
<keyword evidence="1" id="KW-0812">Transmembrane</keyword>
<proteinExistence type="predicted"/>
<gene>
    <name evidence="2" type="ORF">FH969_14970</name>
</gene>
<organism evidence="2 3">
    <name type="scientific">Miniimonas arenae</name>
    <dbReference type="NCBI Taxonomy" id="676201"/>
    <lineage>
        <taxon>Bacteria</taxon>
        <taxon>Bacillati</taxon>
        <taxon>Actinomycetota</taxon>
        <taxon>Actinomycetes</taxon>
        <taxon>Micrococcales</taxon>
        <taxon>Beutenbergiaceae</taxon>
        <taxon>Miniimonas</taxon>
    </lineage>
</organism>
<dbReference type="OrthoDB" id="4557964at2"/>
<dbReference type="RefSeq" id="WP_139988005.1">
    <property type="nucleotide sequence ID" value="NZ_VENP01000138.1"/>
</dbReference>
<accession>A0A5C5B8G0</accession>
<keyword evidence="1" id="KW-1133">Transmembrane helix</keyword>
<protein>
    <submittedName>
        <fullName evidence="2">Uncharacterized protein</fullName>
    </submittedName>
</protein>